<evidence type="ECO:0000313" key="1">
    <source>
        <dbReference type="EMBL" id="UYV66291.1"/>
    </source>
</evidence>
<evidence type="ECO:0000313" key="2">
    <source>
        <dbReference type="Proteomes" id="UP001235939"/>
    </source>
</evidence>
<gene>
    <name evidence="1" type="ORF">LAZ67_4001221</name>
</gene>
<protein>
    <submittedName>
        <fullName evidence="1">Uncharacterized protein</fullName>
    </submittedName>
</protein>
<name>A0ABY6KBQ4_9ARAC</name>
<accession>A0ABY6KBQ4</accession>
<keyword evidence="2" id="KW-1185">Reference proteome</keyword>
<organism evidence="1 2">
    <name type="scientific">Cordylochernes scorpioides</name>
    <dbReference type="NCBI Taxonomy" id="51811"/>
    <lineage>
        <taxon>Eukaryota</taxon>
        <taxon>Metazoa</taxon>
        <taxon>Ecdysozoa</taxon>
        <taxon>Arthropoda</taxon>
        <taxon>Chelicerata</taxon>
        <taxon>Arachnida</taxon>
        <taxon>Pseudoscorpiones</taxon>
        <taxon>Cheliferoidea</taxon>
        <taxon>Chernetidae</taxon>
        <taxon>Cordylochernes</taxon>
    </lineage>
</organism>
<proteinExistence type="predicted"/>
<reference evidence="1 2" key="1">
    <citation type="submission" date="2022-01" db="EMBL/GenBank/DDBJ databases">
        <title>A chromosomal length assembly of Cordylochernes scorpioides.</title>
        <authorList>
            <person name="Zeh D."/>
            <person name="Zeh J."/>
        </authorList>
    </citation>
    <scope>NUCLEOTIDE SEQUENCE [LARGE SCALE GENOMIC DNA]</scope>
    <source>
        <strain evidence="1">IN4F17</strain>
        <tissue evidence="1">Whole Body</tissue>
    </source>
</reference>
<dbReference type="EMBL" id="CP092866">
    <property type="protein sequence ID" value="UYV66291.1"/>
    <property type="molecule type" value="Genomic_DNA"/>
</dbReference>
<dbReference type="Proteomes" id="UP001235939">
    <property type="component" value="Chromosome 04"/>
</dbReference>
<sequence>MFILKRVQQREEIKKIIQADSYSRRYDLIKALHHQIFEHYVNCIVTLPPINPVQTLMEAHTTLDRANYEVKPITQFPEDHKLKESLRRFYNGTKIEAEDLHRILCETSNISNRNFLNA</sequence>